<evidence type="ECO:0000256" key="1">
    <source>
        <dbReference type="SAM" id="MobiDB-lite"/>
    </source>
</evidence>
<proteinExistence type="predicted"/>
<evidence type="ECO:0000313" key="2">
    <source>
        <dbReference type="EMBL" id="CAI9294327.1"/>
    </source>
</evidence>
<evidence type="ECO:0000313" key="3">
    <source>
        <dbReference type="Proteomes" id="UP001177003"/>
    </source>
</evidence>
<feature type="compositionally biased region" description="Basic and acidic residues" evidence="1">
    <location>
        <begin position="15"/>
        <end position="55"/>
    </location>
</feature>
<dbReference type="EMBL" id="OX465083">
    <property type="protein sequence ID" value="CAI9294327.1"/>
    <property type="molecule type" value="Genomic_DNA"/>
</dbReference>
<gene>
    <name evidence="2" type="ORF">LSALG_LOCUS33313</name>
</gene>
<keyword evidence="3" id="KW-1185">Reference proteome</keyword>
<sequence>MKSKTDSTKTTNRRSRIDGEPTRRARKVTRNDVKGSRHVHTPTEVRDAKGDDTKVELSEEQIFGFDLDDKEDEIQNQGNDEGFPMFIKEEESSGSHQYTSNTKSKKMKKPIVSGK</sequence>
<dbReference type="AlphaFoldDB" id="A0AA36EG31"/>
<feature type="region of interest" description="Disordered" evidence="1">
    <location>
        <begin position="68"/>
        <end position="115"/>
    </location>
</feature>
<organism evidence="2 3">
    <name type="scientific">Lactuca saligna</name>
    <name type="common">Willowleaf lettuce</name>
    <dbReference type="NCBI Taxonomy" id="75948"/>
    <lineage>
        <taxon>Eukaryota</taxon>
        <taxon>Viridiplantae</taxon>
        <taxon>Streptophyta</taxon>
        <taxon>Embryophyta</taxon>
        <taxon>Tracheophyta</taxon>
        <taxon>Spermatophyta</taxon>
        <taxon>Magnoliopsida</taxon>
        <taxon>eudicotyledons</taxon>
        <taxon>Gunneridae</taxon>
        <taxon>Pentapetalae</taxon>
        <taxon>asterids</taxon>
        <taxon>campanulids</taxon>
        <taxon>Asterales</taxon>
        <taxon>Asteraceae</taxon>
        <taxon>Cichorioideae</taxon>
        <taxon>Cichorieae</taxon>
        <taxon>Lactucinae</taxon>
        <taxon>Lactuca</taxon>
    </lineage>
</organism>
<reference evidence="2" key="1">
    <citation type="submission" date="2023-04" db="EMBL/GenBank/DDBJ databases">
        <authorList>
            <person name="Vijverberg K."/>
            <person name="Xiong W."/>
            <person name="Schranz E."/>
        </authorList>
    </citation>
    <scope>NUCLEOTIDE SEQUENCE</scope>
</reference>
<protein>
    <submittedName>
        <fullName evidence="2">Uncharacterized protein</fullName>
    </submittedName>
</protein>
<feature type="region of interest" description="Disordered" evidence="1">
    <location>
        <begin position="1"/>
        <end position="55"/>
    </location>
</feature>
<dbReference type="Proteomes" id="UP001177003">
    <property type="component" value="Chromosome 7"/>
</dbReference>
<name>A0AA36EG31_LACSI</name>
<accession>A0AA36EG31</accession>